<feature type="domain" description="DUF6590" evidence="2">
    <location>
        <begin position="141"/>
        <end position="290"/>
    </location>
</feature>
<evidence type="ECO:0000259" key="2">
    <source>
        <dbReference type="Pfam" id="PF20233"/>
    </source>
</evidence>
<dbReference type="AlphaFoldDB" id="A0A6A6XF03"/>
<feature type="region of interest" description="Disordered" evidence="1">
    <location>
        <begin position="44"/>
        <end position="77"/>
    </location>
</feature>
<gene>
    <name evidence="3" type="ORF">K505DRAFT_374602</name>
</gene>
<dbReference type="PANTHER" id="PTHR35391">
    <property type="entry name" value="C2H2-TYPE DOMAIN-CONTAINING PROTEIN-RELATED"/>
    <property type="match status" value="1"/>
</dbReference>
<feature type="compositionally biased region" description="Low complexity" evidence="1">
    <location>
        <begin position="44"/>
        <end position="55"/>
    </location>
</feature>
<evidence type="ECO:0000313" key="3">
    <source>
        <dbReference type="EMBL" id="KAF2794485.1"/>
    </source>
</evidence>
<sequence>MPASFSAWIWSPQHSRHYCCSYDEHGSLLEYHWSGVADAPAAAQPTTTPAYTQAPSNPVQYDQPRTPQATPQNQSLGYNVSYSPPGGYTTLPARTALPLDIQESVGGDRPRRHIRTGNDGQDHEKLDTRFARVVASHIPYFFVRGRVFKMLWTEPAGQATLGQTRGSTHFSVVTWNEVAYSEIRRFVVINNKGTFSQCIPIQSYRGKGATKQGLQVQDHGVIYTGDENTEPPTVLDGEEITKEPIRVLPKNTETLIPSSRINYGKPYAVEHNVKVLEIGNVIPEHMHLLEAYFASAMKV</sequence>
<reference evidence="3" key="1">
    <citation type="journal article" date="2020" name="Stud. Mycol.">
        <title>101 Dothideomycetes genomes: a test case for predicting lifestyles and emergence of pathogens.</title>
        <authorList>
            <person name="Haridas S."/>
            <person name="Albert R."/>
            <person name="Binder M."/>
            <person name="Bloem J."/>
            <person name="Labutti K."/>
            <person name="Salamov A."/>
            <person name="Andreopoulos B."/>
            <person name="Baker S."/>
            <person name="Barry K."/>
            <person name="Bills G."/>
            <person name="Bluhm B."/>
            <person name="Cannon C."/>
            <person name="Castanera R."/>
            <person name="Culley D."/>
            <person name="Daum C."/>
            <person name="Ezra D."/>
            <person name="Gonzalez J."/>
            <person name="Henrissat B."/>
            <person name="Kuo A."/>
            <person name="Liang C."/>
            <person name="Lipzen A."/>
            <person name="Lutzoni F."/>
            <person name="Magnuson J."/>
            <person name="Mondo S."/>
            <person name="Nolan M."/>
            <person name="Ohm R."/>
            <person name="Pangilinan J."/>
            <person name="Park H.-J."/>
            <person name="Ramirez L."/>
            <person name="Alfaro M."/>
            <person name="Sun H."/>
            <person name="Tritt A."/>
            <person name="Yoshinaga Y."/>
            <person name="Zwiers L.-H."/>
            <person name="Turgeon B."/>
            <person name="Goodwin S."/>
            <person name="Spatafora J."/>
            <person name="Crous P."/>
            <person name="Grigoriev I."/>
        </authorList>
    </citation>
    <scope>NUCLEOTIDE SEQUENCE</scope>
    <source>
        <strain evidence="3">CBS 109.77</strain>
    </source>
</reference>
<dbReference type="PANTHER" id="PTHR35391:SF5">
    <property type="entry name" value="DUF6590 DOMAIN-CONTAINING PROTEIN"/>
    <property type="match status" value="1"/>
</dbReference>
<dbReference type="EMBL" id="MU001889">
    <property type="protein sequence ID" value="KAF2794485.1"/>
    <property type="molecule type" value="Genomic_DNA"/>
</dbReference>
<evidence type="ECO:0000256" key="1">
    <source>
        <dbReference type="SAM" id="MobiDB-lite"/>
    </source>
</evidence>
<name>A0A6A6XF03_9PLEO</name>
<dbReference type="InterPro" id="IPR046497">
    <property type="entry name" value="DUF6590"/>
</dbReference>
<organism evidence="3 4">
    <name type="scientific">Melanomma pulvis-pyrius CBS 109.77</name>
    <dbReference type="NCBI Taxonomy" id="1314802"/>
    <lineage>
        <taxon>Eukaryota</taxon>
        <taxon>Fungi</taxon>
        <taxon>Dikarya</taxon>
        <taxon>Ascomycota</taxon>
        <taxon>Pezizomycotina</taxon>
        <taxon>Dothideomycetes</taxon>
        <taxon>Pleosporomycetidae</taxon>
        <taxon>Pleosporales</taxon>
        <taxon>Melanommataceae</taxon>
        <taxon>Melanomma</taxon>
    </lineage>
</organism>
<dbReference type="Pfam" id="PF20233">
    <property type="entry name" value="DUF6590"/>
    <property type="match status" value="1"/>
</dbReference>
<protein>
    <recommendedName>
        <fullName evidence="2">DUF6590 domain-containing protein</fullName>
    </recommendedName>
</protein>
<evidence type="ECO:0000313" key="4">
    <source>
        <dbReference type="Proteomes" id="UP000799757"/>
    </source>
</evidence>
<dbReference type="OrthoDB" id="3559580at2759"/>
<accession>A0A6A6XF03</accession>
<dbReference type="Proteomes" id="UP000799757">
    <property type="component" value="Unassembled WGS sequence"/>
</dbReference>
<proteinExistence type="predicted"/>
<keyword evidence="4" id="KW-1185">Reference proteome</keyword>
<feature type="compositionally biased region" description="Polar residues" evidence="1">
    <location>
        <begin position="56"/>
        <end position="77"/>
    </location>
</feature>